<organism evidence="1">
    <name type="scientific">human gut metagenome</name>
    <dbReference type="NCBI Taxonomy" id="408170"/>
    <lineage>
        <taxon>unclassified sequences</taxon>
        <taxon>metagenomes</taxon>
        <taxon>organismal metagenomes</taxon>
    </lineage>
</organism>
<dbReference type="EMBL" id="AJWY01001207">
    <property type="protein sequence ID" value="EKC80106.1"/>
    <property type="molecule type" value="Genomic_DNA"/>
</dbReference>
<proteinExistence type="predicted"/>
<feature type="non-terminal residue" evidence="1">
    <location>
        <position position="23"/>
    </location>
</feature>
<evidence type="ECO:0000313" key="1">
    <source>
        <dbReference type="EMBL" id="EKC80106.1"/>
    </source>
</evidence>
<accession>K1V814</accession>
<name>K1V814_9ZZZZ</name>
<gene>
    <name evidence="1" type="ORF">LEA_01733</name>
</gene>
<reference evidence="1" key="1">
    <citation type="journal article" date="2013" name="Environ. Microbiol.">
        <title>Microbiota from the distal guts of lean and obese adolescents exhibit partial functional redundancy besides clear differences in community structure.</title>
        <authorList>
            <person name="Ferrer M."/>
            <person name="Ruiz A."/>
            <person name="Lanza F."/>
            <person name="Haange S.B."/>
            <person name="Oberbach A."/>
            <person name="Till H."/>
            <person name="Bargiela R."/>
            <person name="Campoy C."/>
            <person name="Segura M.T."/>
            <person name="Richter M."/>
            <person name="von Bergen M."/>
            <person name="Seifert J."/>
            <person name="Suarez A."/>
        </authorList>
    </citation>
    <scope>NUCLEOTIDE SEQUENCE</scope>
</reference>
<protein>
    <submittedName>
        <fullName evidence="1">Uncharacterized protein</fullName>
    </submittedName>
</protein>
<dbReference type="AlphaFoldDB" id="K1V814"/>
<comment type="caution">
    <text evidence="1">The sequence shown here is derived from an EMBL/GenBank/DDBJ whole genome shotgun (WGS) entry which is preliminary data.</text>
</comment>
<sequence length="23" mass="2345">MGSISILWGLLVLANSNPALSST</sequence>